<dbReference type="PANTHER" id="PTHR38442:SF1">
    <property type="entry name" value="INNER MEMBRANE PROTEIN"/>
    <property type="match status" value="1"/>
</dbReference>
<dbReference type="OrthoDB" id="9769590at2"/>
<protein>
    <submittedName>
        <fullName evidence="2">Uncharacterized membrane-anchored protein YjiN (DUF445 family)</fullName>
    </submittedName>
</protein>
<evidence type="ECO:0000313" key="2">
    <source>
        <dbReference type="EMBL" id="MBB6477352.1"/>
    </source>
</evidence>
<dbReference type="EMBL" id="JACHHI010000002">
    <property type="protein sequence ID" value="MBB6477352.1"/>
    <property type="molecule type" value="Genomic_DNA"/>
</dbReference>
<name>A0A841R457_9FIRM</name>
<reference evidence="2 3" key="1">
    <citation type="submission" date="2020-08" db="EMBL/GenBank/DDBJ databases">
        <title>Genomic Encyclopedia of Type Strains, Phase IV (KMG-IV): sequencing the most valuable type-strain genomes for metagenomic binning, comparative biology and taxonomic classification.</title>
        <authorList>
            <person name="Goeker M."/>
        </authorList>
    </citation>
    <scope>NUCLEOTIDE SEQUENCE [LARGE SCALE GENOMIC DNA]</scope>
    <source>
        <strain evidence="2 3">DSM 21255</strain>
    </source>
</reference>
<evidence type="ECO:0000256" key="1">
    <source>
        <dbReference type="SAM" id="Phobius"/>
    </source>
</evidence>
<keyword evidence="1" id="KW-1133">Transmembrane helix</keyword>
<feature type="transmembrane region" description="Helical" evidence="1">
    <location>
        <begin position="35"/>
        <end position="58"/>
    </location>
</feature>
<dbReference type="GeneID" id="93485663"/>
<dbReference type="RefSeq" id="WP_159823178.1">
    <property type="nucleotide sequence ID" value="NZ_CABWNB010000003.1"/>
</dbReference>
<dbReference type="AlphaFoldDB" id="A0A841R457"/>
<dbReference type="PANTHER" id="PTHR38442">
    <property type="entry name" value="INNER MEMBRANE PROTEIN-RELATED"/>
    <property type="match status" value="1"/>
</dbReference>
<sequence length="415" mass="48208">MRTWQLAQRFLWGSVLFFAAAFALFAWTRQWWSEWLYYIAQAALIGSVADWFAVMALFTKPLGIPFHTALIPRQREKLIRGLRQLLEEKLLRRELWEAELNQWQPTNYLAQWWRDPEHRRAFWECTRRNVEQRLPSPQPEEWARTLAAWTRQVLGTVPMAATALAEVSQEDAENVVWQPLRKRLLQTVGTPAFAARLASEMRRLARAETEGVTKWVRIVGEATGMVDYDALAQTLQTLLQEELRKRDTMPPAVLRYWSQWRTEWQTPAHANDLLLWQRQAAALLPLEKWWEVIGDDFAEKYLTPSAYGSRFSQVVADAVLHGIDRFFADAEQRSRLDRALRGYFAEWLAREHGRLGEVAEQVLSVYDEKMLNRFIFTKVADELAKIRINGAYVGAVIGALAWLALTGYGALLEYL</sequence>
<gene>
    <name evidence="2" type="ORF">HNR45_000382</name>
</gene>
<feature type="transmembrane region" description="Helical" evidence="1">
    <location>
        <begin position="10"/>
        <end position="29"/>
    </location>
</feature>
<keyword evidence="1" id="KW-0472">Membrane</keyword>
<evidence type="ECO:0000313" key="3">
    <source>
        <dbReference type="Proteomes" id="UP000591941"/>
    </source>
</evidence>
<comment type="caution">
    <text evidence="2">The sequence shown here is derived from an EMBL/GenBank/DDBJ whole genome shotgun (WGS) entry which is preliminary data.</text>
</comment>
<dbReference type="GO" id="GO:0005886">
    <property type="term" value="C:plasma membrane"/>
    <property type="evidence" value="ECO:0007669"/>
    <property type="project" value="TreeGrafter"/>
</dbReference>
<accession>A0A841R457</accession>
<dbReference type="InterPro" id="IPR007383">
    <property type="entry name" value="DUF445"/>
</dbReference>
<dbReference type="Proteomes" id="UP000591941">
    <property type="component" value="Unassembled WGS sequence"/>
</dbReference>
<proteinExistence type="predicted"/>
<dbReference type="Pfam" id="PF04286">
    <property type="entry name" value="DUF445"/>
    <property type="match status" value="1"/>
</dbReference>
<keyword evidence="3" id="KW-1185">Reference proteome</keyword>
<keyword evidence="1" id="KW-0812">Transmembrane</keyword>
<feature type="transmembrane region" description="Helical" evidence="1">
    <location>
        <begin position="391"/>
        <end position="411"/>
    </location>
</feature>
<organism evidence="2 3">
    <name type="scientific">Negativicoccus succinicivorans</name>
    <dbReference type="NCBI Taxonomy" id="620903"/>
    <lineage>
        <taxon>Bacteria</taxon>
        <taxon>Bacillati</taxon>
        <taxon>Bacillota</taxon>
        <taxon>Negativicutes</taxon>
        <taxon>Veillonellales</taxon>
        <taxon>Veillonellaceae</taxon>
        <taxon>Negativicoccus</taxon>
    </lineage>
</organism>